<dbReference type="GO" id="GO:0033925">
    <property type="term" value="F:mannosyl-glycoprotein endo-beta-N-acetylglucosaminidase activity"/>
    <property type="evidence" value="ECO:0007669"/>
    <property type="project" value="UniProtKB-EC"/>
</dbReference>
<dbReference type="Gene3D" id="3.20.20.80">
    <property type="entry name" value="Glycosidases"/>
    <property type="match status" value="1"/>
</dbReference>
<dbReference type="PANTHER" id="PTHR13246">
    <property type="entry name" value="ENDO BETA N-ACETYLGLUCOSAMINIDASE"/>
    <property type="match status" value="1"/>
</dbReference>
<dbReference type="InterPro" id="IPR005201">
    <property type="entry name" value="TIM_ENGase"/>
</dbReference>
<dbReference type="Proteomes" id="UP000676336">
    <property type="component" value="Unassembled WGS sequence"/>
</dbReference>
<proteinExistence type="predicted"/>
<dbReference type="AlphaFoldDB" id="A0A8S2Z8A0"/>
<evidence type="ECO:0000313" key="3">
    <source>
        <dbReference type="Proteomes" id="UP000676336"/>
    </source>
</evidence>
<feature type="non-terminal residue" evidence="2">
    <location>
        <position position="1"/>
    </location>
</feature>
<evidence type="ECO:0000313" key="2">
    <source>
        <dbReference type="EMBL" id="CAF4613912.1"/>
    </source>
</evidence>
<protein>
    <recommendedName>
        <fullName evidence="1">Cytosolic endo-beta-N-acetylglucosaminidase TIM barrel domain-containing protein</fullName>
    </recommendedName>
</protein>
<accession>A0A8S2Z8A0</accession>
<feature type="domain" description="Cytosolic endo-beta-N-acetylglucosaminidase TIM barrel" evidence="1">
    <location>
        <begin position="62"/>
        <end position="139"/>
    </location>
</feature>
<dbReference type="Pfam" id="PF03644">
    <property type="entry name" value="Glyco_hydro_85"/>
    <property type="match status" value="1"/>
</dbReference>
<evidence type="ECO:0000259" key="1">
    <source>
        <dbReference type="Pfam" id="PF03644"/>
    </source>
</evidence>
<comment type="caution">
    <text evidence="2">The sequence shown here is derived from an EMBL/GenBank/DDBJ whole genome shotgun (WGS) entry which is preliminary data.</text>
</comment>
<dbReference type="EMBL" id="CAJOBI010106778">
    <property type="protein sequence ID" value="CAF4613912.1"/>
    <property type="molecule type" value="Genomic_DNA"/>
</dbReference>
<organism evidence="2 3">
    <name type="scientific">Rotaria magnacalcarata</name>
    <dbReference type="NCBI Taxonomy" id="392030"/>
    <lineage>
        <taxon>Eukaryota</taxon>
        <taxon>Metazoa</taxon>
        <taxon>Spiralia</taxon>
        <taxon>Gnathifera</taxon>
        <taxon>Rotifera</taxon>
        <taxon>Eurotatoria</taxon>
        <taxon>Bdelloidea</taxon>
        <taxon>Philodinida</taxon>
        <taxon>Philodinidae</taxon>
        <taxon>Rotaria</taxon>
    </lineage>
</organism>
<dbReference type="GO" id="GO:0005829">
    <property type="term" value="C:cytosol"/>
    <property type="evidence" value="ECO:0007669"/>
    <property type="project" value="UniProtKB-SubCell"/>
</dbReference>
<gene>
    <name evidence="2" type="ORF">SMN809_LOCUS39602</name>
</gene>
<dbReference type="PANTHER" id="PTHR13246:SF1">
    <property type="entry name" value="CYTOSOLIC ENDO-BETA-N-ACETYLGLUCOSAMINIDASE"/>
    <property type="match status" value="1"/>
</dbReference>
<dbReference type="InterPro" id="IPR032979">
    <property type="entry name" value="ENGase"/>
</dbReference>
<name>A0A8S2Z8A0_9BILA</name>
<reference evidence="2" key="1">
    <citation type="submission" date="2021-02" db="EMBL/GenBank/DDBJ databases">
        <authorList>
            <person name="Nowell W R."/>
        </authorList>
    </citation>
    <scope>NUCLEOTIDE SEQUENCE</scope>
</reference>
<sequence>MTTKESATISSPIKTLNDLFDLLSSPPSSSFLTNHYKRAQLVPRHTSPRQKILLCHDMKGGYLEDKHIQGCQTNEPCYRFFRWHLIDIFIYFSHELVTIPPVVWIDCAHKNGVQILGTFITEFDDGKEICRQLLASDDNVD</sequence>